<dbReference type="InterPro" id="IPR052727">
    <property type="entry name" value="Rab4/Rab5_effector"/>
</dbReference>
<dbReference type="InterPro" id="IPR021565">
    <property type="entry name" value="Rbsn_Rab-bd"/>
</dbReference>
<keyword evidence="4" id="KW-0862">Zinc</keyword>
<evidence type="ECO:0000256" key="5">
    <source>
        <dbReference type="ARBA" id="ARBA00023204"/>
    </source>
</evidence>
<dbReference type="SMART" id="SM00734">
    <property type="entry name" value="ZnF_Rad18"/>
    <property type="match status" value="1"/>
</dbReference>
<evidence type="ECO:0000256" key="3">
    <source>
        <dbReference type="ARBA" id="ARBA00022771"/>
    </source>
</evidence>
<keyword evidence="1" id="KW-0479">Metal-binding</keyword>
<dbReference type="Gene3D" id="3.30.40.10">
    <property type="entry name" value="Zinc/RING finger domain, C3HC4 (zinc finger)"/>
    <property type="match status" value="2"/>
</dbReference>
<dbReference type="GO" id="GO:0006281">
    <property type="term" value="P:DNA repair"/>
    <property type="evidence" value="ECO:0007669"/>
    <property type="project" value="UniProtKB-KW"/>
</dbReference>
<feature type="compositionally biased region" description="Low complexity" evidence="8">
    <location>
        <begin position="29"/>
        <end position="52"/>
    </location>
</feature>
<name>A0AA39R4C6_9LECA</name>
<dbReference type="GO" id="GO:0003677">
    <property type="term" value="F:DNA binding"/>
    <property type="evidence" value="ECO:0007669"/>
    <property type="project" value="InterPro"/>
</dbReference>
<reference evidence="10" key="1">
    <citation type="submission" date="2023-03" db="EMBL/GenBank/DDBJ databases">
        <title>Complete genome of Cladonia borealis.</title>
        <authorList>
            <person name="Park H."/>
        </authorList>
    </citation>
    <scope>NUCLEOTIDE SEQUENCE</scope>
    <source>
        <strain evidence="10">ANT050790</strain>
    </source>
</reference>
<dbReference type="CDD" id="cd15761">
    <property type="entry name" value="FYVE1_Vac1p_like"/>
    <property type="match status" value="1"/>
</dbReference>
<dbReference type="InterPro" id="IPR036531">
    <property type="entry name" value="Rbsn_Rab-bd_sf"/>
</dbReference>
<organism evidence="10 11">
    <name type="scientific">Cladonia borealis</name>
    <dbReference type="NCBI Taxonomy" id="184061"/>
    <lineage>
        <taxon>Eukaryota</taxon>
        <taxon>Fungi</taxon>
        <taxon>Dikarya</taxon>
        <taxon>Ascomycota</taxon>
        <taxon>Pezizomycotina</taxon>
        <taxon>Lecanoromycetes</taxon>
        <taxon>OSLEUM clade</taxon>
        <taxon>Lecanoromycetidae</taxon>
        <taxon>Lecanorales</taxon>
        <taxon>Lecanorineae</taxon>
        <taxon>Cladoniaceae</taxon>
        <taxon>Cladonia</taxon>
    </lineage>
</organism>
<dbReference type="InterPro" id="IPR006642">
    <property type="entry name" value="Rad18_UBZ4"/>
</dbReference>
<keyword evidence="5" id="KW-0234">DNA repair</keyword>
<dbReference type="InterPro" id="IPR000306">
    <property type="entry name" value="Znf_FYVE"/>
</dbReference>
<evidence type="ECO:0000256" key="4">
    <source>
        <dbReference type="ARBA" id="ARBA00022833"/>
    </source>
</evidence>
<dbReference type="InterPro" id="IPR013087">
    <property type="entry name" value="Znf_C2H2_type"/>
</dbReference>
<dbReference type="SMART" id="SM00064">
    <property type="entry name" value="FYVE"/>
    <property type="match status" value="2"/>
</dbReference>
<dbReference type="InterPro" id="IPR017455">
    <property type="entry name" value="Znf_FYVE-rel"/>
</dbReference>
<accession>A0AA39R4C6</accession>
<evidence type="ECO:0000256" key="1">
    <source>
        <dbReference type="ARBA" id="ARBA00022723"/>
    </source>
</evidence>
<dbReference type="Gene3D" id="4.10.860.20">
    <property type="entry name" value="Rabenosyn, Rab binding domain"/>
    <property type="match status" value="1"/>
</dbReference>
<protein>
    <recommendedName>
        <fullName evidence="9">FYVE-type domain-containing protein</fullName>
    </recommendedName>
</protein>
<evidence type="ECO:0000313" key="10">
    <source>
        <dbReference type="EMBL" id="KAK0513594.1"/>
    </source>
</evidence>
<keyword evidence="7" id="KW-0175">Coiled coil</keyword>
<keyword evidence="11" id="KW-1185">Reference proteome</keyword>
<comment type="caution">
    <text evidence="10">The sequence shown here is derived from an EMBL/GenBank/DDBJ whole genome shotgun (WGS) entry which is preliminary data.</text>
</comment>
<keyword evidence="3 6" id="KW-0863">Zinc-finger</keyword>
<feature type="compositionally biased region" description="Gly residues" evidence="8">
    <location>
        <begin position="1"/>
        <end position="12"/>
    </location>
</feature>
<dbReference type="PROSITE" id="PS50178">
    <property type="entry name" value="ZF_FYVE"/>
    <property type="match status" value="1"/>
</dbReference>
<dbReference type="InterPro" id="IPR013083">
    <property type="entry name" value="Znf_RING/FYVE/PHD"/>
</dbReference>
<feature type="region of interest" description="Disordered" evidence="8">
    <location>
        <begin position="1"/>
        <end position="52"/>
    </location>
</feature>
<evidence type="ECO:0000256" key="7">
    <source>
        <dbReference type="SAM" id="Coils"/>
    </source>
</evidence>
<dbReference type="AlphaFoldDB" id="A0AA39R4C6"/>
<proteinExistence type="predicted"/>
<sequence length="645" mass="71775">MSSRKLGGGRVLGSGRNLAPAPTYPARNSSLLSPSESTLSVSSSASTSQLSTDAQDISSRISLEQSEADNAAAVAASTRLACPICNEEMLTLLQLNRHLDDTHKNLEEVKQNEAKDWFKTQMVKAKRFQPLAVLNQKFKGLDVFDNDSGPPSPTVHTNGTPTPEPAPPDPDEVVTRTHWQRHGPNDACSEPACGKRLTSANGSVNCRKCGRLFCDEHTMYQMKLSRSAQHEPVRGLWCRVCETCYKSREGYNDRTGLERDHTEDFKRFRSQTVDKTLLEISRLEKRLTKLTHLLANPPPDQNASPGSLIWPLAGAKNQRKQLEQSVVDWEDDARVPRCPFCQQEFSNYTFRRHHCRLCGRVVCGDPLTDCSKEVGLAVSAQKANGQIGIDVRMCKDCRTTVFSRSDFKATLAHKPPDQRAYENLIQFERGIRLMLPKFQRLLMVLQDPHKAPTQAQIADASRTRKRLVDAFGQYNAAARRIRDLPTDSPAQQKLQKAIYQQSSNFLQIHMLPLKALPKVLKHASAYGTGSSERTIPNGKPTAALTAIKYNDIDSASLASSSSAISALEAEEKTLRETLIVLEEQLFLVKEQVADANKRRKFDEVSSLSQNVEDISKEIDRIQGQLEQLDFAGAYGAQSPSILPPR</sequence>
<dbReference type="Pfam" id="PF01363">
    <property type="entry name" value="FYVE"/>
    <property type="match status" value="2"/>
</dbReference>
<dbReference type="SUPFAM" id="SSF140125">
    <property type="entry name" value="Rabenosyn-5 Rab-binding domain-like"/>
    <property type="match status" value="1"/>
</dbReference>
<dbReference type="PANTHER" id="PTHR13510">
    <property type="entry name" value="FYVE-FINGER-CONTAINING RAB5 EFFECTOR PROTEIN RABENOSYN-5-RELATED"/>
    <property type="match status" value="1"/>
</dbReference>
<dbReference type="GO" id="GO:0008270">
    <property type="term" value="F:zinc ion binding"/>
    <property type="evidence" value="ECO:0007669"/>
    <property type="project" value="UniProtKB-KW"/>
</dbReference>
<dbReference type="Pfam" id="PF11464">
    <property type="entry name" value="Rbsn"/>
    <property type="match status" value="1"/>
</dbReference>
<dbReference type="PANTHER" id="PTHR13510:SF44">
    <property type="entry name" value="RABENOSYN-5"/>
    <property type="match status" value="1"/>
</dbReference>
<dbReference type="CDD" id="cd15737">
    <property type="entry name" value="FYVE2_Vac1p_like"/>
    <property type="match status" value="1"/>
</dbReference>
<dbReference type="EMBL" id="JAFEKC020000007">
    <property type="protein sequence ID" value="KAK0513594.1"/>
    <property type="molecule type" value="Genomic_DNA"/>
</dbReference>
<feature type="coiled-coil region" evidence="7">
    <location>
        <begin position="564"/>
        <end position="631"/>
    </location>
</feature>
<dbReference type="InterPro" id="IPR011011">
    <property type="entry name" value="Znf_FYVE_PHD"/>
</dbReference>
<evidence type="ECO:0000256" key="8">
    <source>
        <dbReference type="SAM" id="MobiDB-lite"/>
    </source>
</evidence>
<evidence type="ECO:0000313" key="11">
    <source>
        <dbReference type="Proteomes" id="UP001166286"/>
    </source>
</evidence>
<dbReference type="SUPFAM" id="SSF57903">
    <property type="entry name" value="FYVE/PHD zinc finger"/>
    <property type="match status" value="2"/>
</dbReference>
<dbReference type="PROSITE" id="PS00028">
    <property type="entry name" value="ZINC_FINGER_C2H2_1"/>
    <property type="match status" value="1"/>
</dbReference>
<evidence type="ECO:0000259" key="9">
    <source>
        <dbReference type="PROSITE" id="PS50178"/>
    </source>
</evidence>
<feature type="domain" description="FYVE-type" evidence="9">
    <location>
        <begin position="332"/>
        <end position="402"/>
    </location>
</feature>
<keyword evidence="2" id="KW-0227">DNA damage</keyword>
<evidence type="ECO:0000256" key="2">
    <source>
        <dbReference type="ARBA" id="ARBA00022763"/>
    </source>
</evidence>
<feature type="region of interest" description="Disordered" evidence="8">
    <location>
        <begin position="142"/>
        <end position="172"/>
    </location>
</feature>
<evidence type="ECO:0000256" key="6">
    <source>
        <dbReference type="PROSITE-ProRule" id="PRU00091"/>
    </source>
</evidence>
<dbReference type="Proteomes" id="UP001166286">
    <property type="component" value="Unassembled WGS sequence"/>
</dbReference>
<gene>
    <name evidence="10" type="ORF">JMJ35_003958</name>
</gene>